<sequence length="39" mass="4820">MNEQQFLYQHPPFMKWEVVGQQFDQYAIFFITNEKGRSH</sequence>
<reference evidence="1 2" key="1">
    <citation type="submission" date="2016-03" db="EMBL/GenBank/DDBJ databases">
        <title>Spore heat resistance.</title>
        <authorList>
            <person name="Boekhorst J."/>
            <person name="Berendsen E.M."/>
            <person name="Wells-Bennik M.H."/>
            <person name="Kuipers O.P."/>
        </authorList>
    </citation>
    <scope>NUCLEOTIDE SEQUENCE [LARGE SCALE GENOMIC DNA]</scope>
    <source>
        <strain evidence="1 2">AF16</strain>
    </source>
</reference>
<evidence type="ECO:0000313" key="2">
    <source>
        <dbReference type="Proteomes" id="UP000078336"/>
    </source>
</evidence>
<proteinExistence type="predicted"/>
<comment type="caution">
    <text evidence="1">The sequence shown here is derived from an EMBL/GenBank/DDBJ whole genome shotgun (WGS) entry which is preliminary data.</text>
</comment>
<protein>
    <submittedName>
        <fullName evidence="1">Diguanylate cyclase/phosphodiesterase (GGDEF &amp; EAL domain) with PAS/PAC sensor(S)</fullName>
    </submittedName>
</protein>
<gene>
    <name evidence="1" type="ORF">TAF16_0748</name>
</gene>
<dbReference type="EMBL" id="LUCQ01000053">
    <property type="protein sequence ID" value="OAO81438.1"/>
    <property type="molecule type" value="Genomic_DNA"/>
</dbReference>
<dbReference type="Proteomes" id="UP000078336">
    <property type="component" value="Unassembled WGS sequence"/>
</dbReference>
<dbReference type="AlphaFoldDB" id="A0A178TIA5"/>
<keyword evidence="2" id="KW-1185">Reference proteome</keyword>
<accession>A0A178TIA5</accession>
<evidence type="ECO:0000313" key="1">
    <source>
        <dbReference type="EMBL" id="OAO81438.1"/>
    </source>
</evidence>
<dbReference type="PATRIC" id="fig|33934.7.peg.1148"/>
<organism evidence="1 2">
    <name type="scientific">Anoxybacillus flavithermus</name>
    <dbReference type="NCBI Taxonomy" id="33934"/>
    <lineage>
        <taxon>Bacteria</taxon>
        <taxon>Bacillati</taxon>
        <taxon>Bacillota</taxon>
        <taxon>Bacilli</taxon>
        <taxon>Bacillales</taxon>
        <taxon>Anoxybacillaceae</taxon>
        <taxon>Anoxybacillus</taxon>
    </lineage>
</organism>
<name>A0A178TIA5_9BACL</name>